<keyword evidence="4" id="KW-1185">Reference proteome</keyword>
<sequence>MRNRQSGELLISLAIAVALIGMCLAYLGVRQVNEWRENRGQILGGALAELGKGVNSYVVHYHPQIVDALFASGHVPLVVNGEQIAADTIRPTAAEIAKFAGMNGFGDRPPAVPRGRYQIELRKGSECNVKETCNVNALTYVNKPLLLPYPGAIDRVDYMAAAAAARTIGINGGVSILPDNSKLTFPDSAGTSIVTLDNPVKDAKDVKEPQGGIVAVRGGYLRADFDEFLRRDGTRPMTGNLNMGNNNIHSAQDITGLGKLTIGNVEATNNIKAFGNIDARGNLAVGQDAAVGGALSVGQRISAGEYVQLGKVAVEGERCSPDGLVSRTSKGALLSCQSNRWHPAGFSQTKTVTAATEACGFHATRPSPGQASIAYCPAGFRLVSGGYYVTGWPPFLEDGKHRNYAQYTFSPEESAPLDFYDSPRPDSDAGKSRQQEQPIDLSNREGWYIWTGDAQGGCWRAVATCTQ</sequence>
<proteinExistence type="predicted"/>
<dbReference type="Pfam" id="PF04917">
    <property type="entry name" value="Shufflon_N"/>
    <property type="match status" value="1"/>
</dbReference>
<dbReference type="EMBL" id="JBDOJC010000001">
    <property type="protein sequence ID" value="MEO2215514.1"/>
    <property type="molecule type" value="Genomic_DNA"/>
</dbReference>
<feature type="region of interest" description="Disordered" evidence="1">
    <location>
        <begin position="414"/>
        <end position="438"/>
    </location>
</feature>
<reference evidence="3 4" key="1">
    <citation type="submission" date="2024-05" db="EMBL/GenBank/DDBJ databases">
        <authorList>
            <person name="De Oliveira J.P."/>
            <person name="Noriler S.A."/>
            <person name="De Oliveira A.G."/>
            <person name="Sipoli D.S."/>
        </authorList>
    </citation>
    <scope>NUCLEOTIDE SEQUENCE [LARGE SCALE GENOMIC DNA]</scope>
    <source>
        <strain evidence="3 4">LABIM189</strain>
    </source>
</reference>
<protein>
    <submittedName>
        <fullName evidence="3">Shufflon system plasmid conjugative transfer pilus tip adhesin PilV</fullName>
    </submittedName>
</protein>
<dbReference type="InterPro" id="IPR007001">
    <property type="entry name" value="Shufflon_N"/>
</dbReference>
<comment type="caution">
    <text evidence="3">The sequence shown here is derived from an EMBL/GenBank/DDBJ whole genome shotgun (WGS) entry which is preliminary data.</text>
</comment>
<evidence type="ECO:0000313" key="4">
    <source>
        <dbReference type="Proteomes" id="UP001455709"/>
    </source>
</evidence>
<organism evidence="3 4">
    <name type="scientific">Chromobacterium vaccinii</name>
    <dbReference type="NCBI Taxonomy" id="1108595"/>
    <lineage>
        <taxon>Bacteria</taxon>
        <taxon>Pseudomonadati</taxon>
        <taxon>Pseudomonadota</taxon>
        <taxon>Betaproteobacteria</taxon>
        <taxon>Neisseriales</taxon>
        <taxon>Chromobacteriaceae</taxon>
        <taxon>Chromobacterium</taxon>
    </lineage>
</organism>
<name>A0ABV0F986_9NEIS</name>
<evidence type="ECO:0000259" key="2">
    <source>
        <dbReference type="Pfam" id="PF04917"/>
    </source>
</evidence>
<gene>
    <name evidence="3" type="primary">pilV</name>
    <name evidence="3" type="ORF">ABGV49_00335</name>
</gene>
<feature type="compositionally biased region" description="Basic and acidic residues" evidence="1">
    <location>
        <begin position="421"/>
        <end position="434"/>
    </location>
</feature>
<dbReference type="Proteomes" id="UP001455709">
    <property type="component" value="Unassembled WGS sequence"/>
</dbReference>
<feature type="domain" description="Bacterial shufflon protein N-terminal" evidence="2">
    <location>
        <begin position="291"/>
        <end position="338"/>
    </location>
</feature>
<evidence type="ECO:0000313" key="3">
    <source>
        <dbReference type="EMBL" id="MEO2215514.1"/>
    </source>
</evidence>
<evidence type="ECO:0000256" key="1">
    <source>
        <dbReference type="SAM" id="MobiDB-lite"/>
    </source>
</evidence>
<accession>A0ABV0F986</accession>